<reference evidence="2" key="3">
    <citation type="submission" date="2019-07" db="EMBL/GenBank/DDBJ databases">
        <authorList>
            <person name="Seetharam A."/>
            <person name="Woodhouse M."/>
            <person name="Cannon E."/>
        </authorList>
    </citation>
    <scope>NUCLEOTIDE SEQUENCE [LARGE SCALE GENOMIC DNA]</scope>
    <source>
        <strain evidence="2">cv. B73</strain>
    </source>
</reference>
<dbReference type="Proteomes" id="UP000007305">
    <property type="component" value="Chromosome 1"/>
</dbReference>
<dbReference type="EnsemblPlants" id="Zm00001eb052180_T001">
    <property type="protein sequence ID" value="Zm00001eb052180_P001"/>
    <property type="gene ID" value="Zm00001eb052180"/>
</dbReference>
<feature type="region of interest" description="Disordered" evidence="1">
    <location>
        <begin position="1"/>
        <end position="31"/>
    </location>
</feature>
<protein>
    <submittedName>
        <fullName evidence="2">Uncharacterized protein</fullName>
    </submittedName>
</protein>
<dbReference type="Gramene" id="Zm00001eb052180_T001">
    <property type="protein sequence ID" value="Zm00001eb052180_P001"/>
    <property type="gene ID" value="Zm00001eb052180"/>
</dbReference>
<accession>A0A804RB60</accession>
<reference evidence="3" key="2">
    <citation type="submission" date="2015-12" db="EMBL/GenBank/DDBJ databases">
        <title>Update maize B73 reference genome by single molecule sequencing technologies.</title>
        <authorList>
            <consortium name="Maize Genome Sequencing Project"/>
            <person name="Ware D."/>
        </authorList>
    </citation>
    <scope>NUCLEOTIDE SEQUENCE [LARGE SCALE GENOMIC DNA]</scope>
    <source>
        <strain evidence="3">cv. B73</strain>
    </source>
</reference>
<dbReference type="Gramene" id="Zm00001eb052160_T001">
    <property type="protein sequence ID" value="Zm00001eb052160_P001"/>
    <property type="gene ID" value="Zm00001eb052160"/>
</dbReference>
<name>A0A804RB60_MAIZE</name>
<dbReference type="EnsemblPlants" id="Zm00001eb410590_T001">
    <property type="protein sequence ID" value="Zm00001eb410590_P001"/>
    <property type="gene ID" value="Zm00001eb410590"/>
</dbReference>
<dbReference type="GO" id="GO:0003676">
    <property type="term" value="F:nucleic acid binding"/>
    <property type="evidence" value="ECO:0007669"/>
    <property type="project" value="InterPro"/>
</dbReference>
<dbReference type="Gene3D" id="3.30.420.10">
    <property type="entry name" value="Ribonuclease H-like superfamily/Ribonuclease H"/>
    <property type="match status" value="1"/>
</dbReference>
<evidence type="ECO:0000313" key="2">
    <source>
        <dbReference type="EnsemblPlants" id="Zm00001eb410590_P001"/>
    </source>
</evidence>
<reference evidence="3" key="1">
    <citation type="journal article" date="2009" name="Science">
        <title>The B73 maize genome: complexity, diversity, and dynamics.</title>
        <authorList>
            <person name="Schnable P.S."/>
            <person name="Ware D."/>
            <person name="Fulton R.S."/>
            <person name="Stein J.C."/>
            <person name="Wei F."/>
            <person name="Pasternak S."/>
            <person name="Liang C."/>
            <person name="Zhang J."/>
            <person name="Fulton L."/>
            <person name="Graves T.A."/>
            <person name="Minx P."/>
            <person name="Reily A.D."/>
            <person name="Courtney L."/>
            <person name="Kruchowski S.S."/>
            <person name="Tomlinson C."/>
            <person name="Strong C."/>
            <person name="Delehaunty K."/>
            <person name="Fronick C."/>
            <person name="Courtney B."/>
            <person name="Rock S.M."/>
            <person name="Belter E."/>
            <person name="Du F."/>
            <person name="Kim K."/>
            <person name="Abbott R.M."/>
            <person name="Cotton M."/>
            <person name="Levy A."/>
            <person name="Marchetto P."/>
            <person name="Ochoa K."/>
            <person name="Jackson S.M."/>
            <person name="Gillam B."/>
            <person name="Chen W."/>
            <person name="Yan L."/>
            <person name="Higginbotham J."/>
            <person name="Cardenas M."/>
            <person name="Waligorski J."/>
            <person name="Applebaum E."/>
            <person name="Phelps L."/>
            <person name="Falcone J."/>
            <person name="Kanchi K."/>
            <person name="Thane T."/>
            <person name="Scimone A."/>
            <person name="Thane N."/>
            <person name="Henke J."/>
            <person name="Wang T."/>
            <person name="Ruppert J."/>
            <person name="Shah N."/>
            <person name="Rotter K."/>
            <person name="Hodges J."/>
            <person name="Ingenthron E."/>
            <person name="Cordes M."/>
            <person name="Kohlberg S."/>
            <person name="Sgro J."/>
            <person name="Delgado B."/>
            <person name="Mead K."/>
            <person name="Chinwalla A."/>
            <person name="Leonard S."/>
            <person name="Crouse K."/>
            <person name="Collura K."/>
            <person name="Kudrna D."/>
            <person name="Currie J."/>
            <person name="He R."/>
            <person name="Angelova A."/>
            <person name="Rajasekar S."/>
            <person name="Mueller T."/>
            <person name="Lomeli R."/>
            <person name="Scara G."/>
            <person name="Ko A."/>
            <person name="Delaney K."/>
            <person name="Wissotski M."/>
            <person name="Lopez G."/>
            <person name="Campos D."/>
            <person name="Braidotti M."/>
            <person name="Ashley E."/>
            <person name="Golser W."/>
            <person name="Kim H."/>
            <person name="Lee S."/>
            <person name="Lin J."/>
            <person name="Dujmic Z."/>
            <person name="Kim W."/>
            <person name="Talag J."/>
            <person name="Zuccolo A."/>
            <person name="Fan C."/>
            <person name="Sebastian A."/>
            <person name="Kramer M."/>
            <person name="Spiegel L."/>
            <person name="Nascimento L."/>
            <person name="Zutavern T."/>
            <person name="Miller B."/>
            <person name="Ambroise C."/>
            <person name="Muller S."/>
            <person name="Spooner W."/>
            <person name="Narechania A."/>
            <person name="Ren L."/>
            <person name="Wei S."/>
            <person name="Kumari S."/>
            <person name="Faga B."/>
            <person name="Levy M.J."/>
            <person name="McMahan L."/>
            <person name="Van Buren P."/>
            <person name="Vaughn M.W."/>
            <person name="Ying K."/>
            <person name="Yeh C.-T."/>
            <person name="Emrich S.J."/>
            <person name="Jia Y."/>
            <person name="Kalyanaraman A."/>
            <person name="Hsia A.-P."/>
            <person name="Barbazuk W.B."/>
            <person name="Baucom R.S."/>
            <person name="Brutnell T.P."/>
            <person name="Carpita N.C."/>
            <person name="Chaparro C."/>
            <person name="Chia J.-M."/>
            <person name="Deragon J.-M."/>
            <person name="Estill J.C."/>
            <person name="Fu Y."/>
            <person name="Jeddeloh J.A."/>
            <person name="Han Y."/>
            <person name="Lee H."/>
            <person name="Li P."/>
            <person name="Lisch D.R."/>
            <person name="Liu S."/>
            <person name="Liu Z."/>
            <person name="Nagel D.H."/>
            <person name="McCann M.C."/>
            <person name="SanMiguel P."/>
            <person name="Myers A.M."/>
            <person name="Nettleton D."/>
            <person name="Nguyen J."/>
            <person name="Penning B.W."/>
            <person name="Ponnala L."/>
            <person name="Schneider K.L."/>
            <person name="Schwartz D.C."/>
            <person name="Sharma A."/>
            <person name="Soderlund C."/>
            <person name="Springer N.M."/>
            <person name="Sun Q."/>
            <person name="Wang H."/>
            <person name="Waterman M."/>
            <person name="Westerman R."/>
            <person name="Wolfgruber T.K."/>
            <person name="Yang L."/>
            <person name="Yu Y."/>
            <person name="Zhang L."/>
            <person name="Zhou S."/>
            <person name="Zhu Q."/>
            <person name="Bennetzen J.L."/>
            <person name="Dawe R.K."/>
            <person name="Jiang J."/>
            <person name="Jiang N."/>
            <person name="Presting G.G."/>
            <person name="Wessler S.R."/>
            <person name="Aluru S."/>
            <person name="Martienssen R.A."/>
            <person name="Clifton S.W."/>
            <person name="McCombie W.R."/>
            <person name="Wing R.A."/>
            <person name="Wilson R.K."/>
        </authorList>
    </citation>
    <scope>NUCLEOTIDE SEQUENCE [LARGE SCALE GENOMIC DNA]</scope>
    <source>
        <strain evidence="3">cv. B73</strain>
    </source>
</reference>
<evidence type="ECO:0000256" key="1">
    <source>
        <dbReference type="SAM" id="MobiDB-lite"/>
    </source>
</evidence>
<reference evidence="2" key="4">
    <citation type="submission" date="2021-05" db="UniProtKB">
        <authorList>
            <consortium name="EnsemblPlants"/>
        </authorList>
    </citation>
    <scope>IDENTIFICATION</scope>
    <source>
        <strain evidence="2">cv. B73</strain>
    </source>
</reference>
<keyword evidence="3" id="KW-1185">Reference proteome</keyword>
<dbReference type="EnsemblPlants" id="Zm00001eb052160_T001">
    <property type="protein sequence ID" value="Zm00001eb052160_P001"/>
    <property type="gene ID" value="Zm00001eb052160"/>
</dbReference>
<proteinExistence type="predicted"/>
<dbReference type="Proteomes" id="UP000007305">
    <property type="component" value="Chromosome 10"/>
</dbReference>
<organism evidence="2 3">
    <name type="scientific">Zea mays</name>
    <name type="common">Maize</name>
    <dbReference type="NCBI Taxonomy" id="4577"/>
    <lineage>
        <taxon>Eukaryota</taxon>
        <taxon>Viridiplantae</taxon>
        <taxon>Streptophyta</taxon>
        <taxon>Embryophyta</taxon>
        <taxon>Tracheophyta</taxon>
        <taxon>Spermatophyta</taxon>
        <taxon>Magnoliopsida</taxon>
        <taxon>Liliopsida</taxon>
        <taxon>Poales</taxon>
        <taxon>Poaceae</taxon>
        <taxon>PACMAD clade</taxon>
        <taxon>Panicoideae</taxon>
        <taxon>Andropogonodae</taxon>
        <taxon>Andropogoneae</taxon>
        <taxon>Tripsacinae</taxon>
        <taxon>Zea</taxon>
    </lineage>
</organism>
<sequence length="78" mass="8735">MCWPPPSSAAQDELFGEHPGPITTSSSSSSQKNLCLIEFYTSSWKRKPHQVIISRNDVSESQFNLVLNIELQQIIDGD</sequence>
<dbReference type="InterPro" id="IPR036397">
    <property type="entry name" value="RNaseH_sf"/>
</dbReference>
<dbReference type="AlphaFoldDB" id="A0A804RB60"/>
<dbReference type="Gramene" id="Zm00001eb410590_T001">
    <property type="protein sequence ID" value="Zm00001eb410590_P001"/>
    <property type="gene ID" value="Zm00001eb410590"/>
</dbReference>
<evidence type="ECO:0000313" key="3">
    <source>
        <dbReference type="Proteomes" id="UP000007305"/>
    </source>
</evidence>